<dbReference type="RefSeq" id="WP_176975594.1">
    <property type="nucleotide sequence ID" value="NZ_JABZEO010000003.1"/>
</dbReference>
<dbReference type="AlphaFoldDB" id="A0A850RC43"/>
<sequence>MATRPRTTAGAVPAAPDDLAARLASAAAQAVRKTHVQTGTIPGRTRSGEFRVRFDDGRTAVYRIHLELVREVR</sequence>
<dbReference type="Proteomes" id="UP000592294">
    <property type="component" value="Unassembled WGS sequence"/>
</dbReference>
<evidence type="ECO:0000313" key="1">
    <source>
        <dbReference type="EMBL" id="NVZ08827.1"/>
    </source>
</evidence>
<proteinExistence type="predicted"/>
<dbReference type="EMBL" id="JABZEO010000003">
    <property type="protein sequence ID" value="NVZ08827.1"/>
    <property type="molecule type" value="Genomic_DNA"/>
</dbReference>
<gene>
    <name evidence="1" type="ORF">HW932_06090</name>
</gene>
<comment type="caution">
    <text evidence="1">The sequence shown here is derived from an EMBL/GenBank/DDBJ whole genome shotgun (WGS) entry which is preliminary data.</text>
</comment>
<evidence type="ECO:0000313" key="2">
    <source>
        <dbReference type="Proteomes" id="UP000592294"/>
    </source>
</evidence>
<accession>A0A850RC43</accession>
<protein>
    <submittedName>
        <fullName evidence="1">Uncharacterized protein</fullName>
    </submittedName>
</protein>
<reference evidence="1 2" key="1">
    <citation type="submission" date="2020-06" db="EMBL/GenBank/DDBJ databases">
        <title>Whole-genome sequence of Allochromatium humboldtianum DSM 21881, type strain.</title>
        <authorList>
            <person name="Kyndt J.A."/>
            <person name="Meyer T.E."/>
        </authorList>
    </citation>
    <scope>NUCLEOTIDE SEQUENCE [LARGE SCALE GENOMIC DNA]</scope>
    <source>
        <strain evidence="1 2">DSM 21881</strain>
    </source>
</reference>
<name>A0A850RC43_9GAMM</name>
<keyword evidence="2" id="KW-1185">Reference proteome</keyword>
<organism evidence="1 2">
    <name type="scientific">Allochromatium humboldtianum</name>
    <dbReference type="NCBI Taxonomy" id="504901"/>
    <lineage>
        <taxon>Bacteria</taxon>
        <taxon>Pseudomonadati</taxon>
        <taxon>Pseudomonadota</taxon>
        <taxon>Gammaproteobacteria</taxon>
        <taxon>Chromatiales</taxon>
        <taxon>Chromatiaceae</taxon>
        <taxon>Allochromatium</taxon>
    </lineage>
</organism>